<dbReference type="GO" id="GO:0006352">
    <property type="term" value="P:DNA-templated transcription initiation"/>
    <property type="evidence" value="ECO:0007669"/>
    <property type="project" value="InterPro"/>
</dbReference>
<dbReference type="InterPro" id="IPR013324">
    <property type="entry name" value="RNA_pol_sigma_r3/r4-like"/>
</dbReference>
<dbReference type="PANTHER" id="PTHR43133:SF50">
    <property type="entry name" value="ECF RNA POLYMERASE SIGMA FACTOR SIGM"/>
    <property type="match status" value="1"/>
</dbReference>
<dbReference type="EMBL" id="LT629710">
    <property type="protein sequence ID" value="SDO59068.1"/>
    <property type="molecule type" value="Genomic_DNA"/>
</dbReference>
<dbReference type="RefSeq" id="WP_090475354.1">
    <property type="nucleotide sequence ID" value="NZ_LT629710.1"/>
</dbReference>
<keyword evidence="5" id="KW-0804">Transcription</keyword>
<dbReference type="InterPro" id="IPR013249">
    <property type="entry name" value="RNA_pol_sigma70_r4_t2"/>
</dbReference>
<keyword evidence="4" id="KW-0238">DNA-binding</keyword>
<dbReference type="InterPro" id="IPR007627">
    <property type="entry name" value="RNA_pol_sigma70_r2"/>
</dbReference>
<dbReference type="InterPro" id="IPR013325">
    <property type="entry name" value="RNA_pol_sigma_r2"/>
</dbReference>
<dbReference type="Gene3D" id="1.10.1740.10">
    <property type="match status" value="1"/>
</dbReference>
<evidence type="ECO:0000256" key="3">
    <source>
        <dbReference type="ARBA" id="ARBA00023082"/>
    </source>
</evidence>
<dbReference type="Gene3D" id="1.10.10.10">
    <property type="entry name" value="Winged helix-like DNA-binding domain superfamily/Winged helix DNA-binding domain"/>
    <property type="match status" value="1"/>
</dbReference>
<sequence>MERTRDAEFAAYVTAQGRGWERYAYALTGDRQRAEDLLQGVLLQAFRRWSRITAVEHPDAYVRRMLTNAYLDWRRRRRNSEVPTDEIPDVDGAPDVAIGVVERDELQRALTTLSPHQRAVLVLRHLQGLDDEQIAATLGCSIGTVRSHAARGKERVRAALAPAAGHDMKGRTTG</sequence>
<dbReference type="InterPro" id="IPR036388">
    <property type="entry name" value="WH-like_DNA-bd_sf"/>
</dbReference>
<dbReference type="InterPro" id="IPR014284">
    <property type="entry name" value="RNA_pol_sigma-70_dom"/>
</dbReference>
<dbReference type="NCBIfam" id="TIGR02937">
    <property type="entry name" value="sigma70-ECF"/>
    <property type="match status" value="1"/>
</dbReference>
<evidence type="ECO:0000256" key="4">
    <source>
        <dbReference type="ARBA" id="ARBA00023125"/>
    </source>
</evidence>
<proteinExistence type="inferred from homology"/>
<evidence type="ECO:0000259" key="7">
    <source>
        <dbReference type="Pfam" id="PF08281"/>
    </source>
</evidence>
<dbReference type="Pfam" id="PF08281">
    <property type="entry name" value="Sigma70_r4_2"/>
    <property type="match status" value="1"/>
</dbReference>
<feature type="domain" description="RNA polymerase sigma-70 region 2" evidence="6">
    <location>
        <begin position="22"/>
        <end position="78"/>
    </location>
</feature>
<dbReference type="PANTHER" id="PTHR43133">
    <property type="entry name" value="RNA POLYMERASE ECF-TYPE SIGMA FACTO"/>
    <property type="match status" value="1"/>
</dbReference>
<feature type="domain" description="RNA polymerase sigma factor 70 region 4 type 2" evidence="7">
    <location>
        <begin position="104"/>
        <end position="155"/>
    </location>
</feature>
<protein>
    <submittedName>
        <fullName evidence="8">RNA polymerase sigma-70 factor, sigma-E family</fullName>
    </submittedName>
</protein>
<dbReference type="OrthoDB" id="3692620at2"/>
<dbReference type="CDD" id="cd06171">
    <property type="entry name" value="Sigma70_r4"/>
    <property type="match status" value="1"/>
</dbReference>
<comment type="similarity">
    <text evidence="1">Belongs to the sigma-70 factor family. ECF subfamily.</text>
</comment>
<organism evidence="8 9">
    <name type="scientific">Nakamurella panacisegetis</name>
    <dbReference type="NCBI Taxonomy" id="1090615"/>
    <lineage>
        <taxon>Bacteria</taxon>
        <taxon>Bacillati</taxon>
        <taxon>Actinomycetota</taxon>
        <taxon>Actinomycetes</taxon>
        <taxon>Nakamurellales</taxon>
        <taxon>Nakamurellaceae</taxon>
        <taxon>Nakamurella</taxon>
    </lineage>
</organism>
<dbReference type="AlphaFoldDB" id="A0A1H0KSX8"/>
<dbReference type="Pfam" id="PF04542">
    <property type="entry name" value="Sigma70_r2"/>
    <property type="match status" value="1"/>
</dbReference>
<keyword evidence="2" id="KW-0805">Transcription regulation</keyword>
<evidence type="ECO:0000256" key="1">
    <source>
        <dbReference type="ARBA" id="ARBA00010641"/>
    </source>
</evidence>
<evidence type="ECO:0000256" key="2">
    <source>
        <dbReference type="ARBA" id="ARBA00023015"/>
    </source>
</evidence>
<dbReference type="SUPFAM" id="SSF88659">
    <property type="entry name" value="Sigma3 and sigma4 domains of RNA polymerase sigma factors"/>
    <property type="match status" value="1"/>
</dbReference>
<dbReference type="GO" id="GO:0003677">
    <property type="term" value="F:DNA binding"/>
    <property type="evidence" value="ECO:0007669"/>
    <property type="project" value="UniProtKB-KW"/>
</dbReference>
<evidence type="ECO:0000256" key="5">
    <source>
        <dbReference type="ARBA" id="ARBA00023163"/>
    </source>
</evidence>
<keyword evidence="3" id="KW-0731">Sigma factor</keyword>
<dbReference type="GO" id="GO:0016987">
    <property type="term" value="F:sigma factor activity"/>
    <property type="evidence" value="ECO:0007669"/>
    <property type="project" value="UniProtKB-KW"/>
</dbReference>
<accession>A0A1H0KSX8</accession>
<evidence type="ECO:0000259" key="6">
    <source>
        <dbReference type="Pfam" id="PF04542"/>
    </source>
</evidence>
<evidence type="ECO:0000313" key="9">
    <source>
        <dbReference type="Proteomes" id="UP000198741"/>
    </source>
</evidence>
<dbReference type="STRING" id="1090615.SAMN04515671_1421"/>
<gene>
    <name evidence="8" type="ORF">SAMN04515671_1421</name>
</gene>
<reference evidence="8 9" key="1">
    <citation type="submission" date="2016-10" db="EMBL/GenBank/DDBJ databases">
        <authorList>
            <person name="de Groot N.N."/>
        </authorList>
    </citation>
    <scope>NUCLEOTIDE SEQUENCE [LARGE SCALE GENOMIC DNA]</scope>
    <source>
        <strain evidence="9">P4-7,KCTC 19426,CECT 7604</strain>
    </source>
</reference>
<dbReference type="InterPro" id="IPR014325">
    <property type="entry name" value="RNA_pol_sigma-E_actinobac"/>
</dbReference>
<name>A0A1H0KSX8_9ACTN</name>
<dbReference type="SUPFAM" id="SSF88946">
    <property type="entry name" value="Sigma2 domain of RNA polymerase sigma factors"/>
    <property type="match status" value="1"/>
</dbReference>
<dbReference type="InterPro" id="IPR039425">
    <property type="entry name" value="RNA_pol_sigma-70-like"/>
</dbReference>
<dbReference type="NCBIfam" id="TIGR02983">
    <property type="entry name" value="SigE-fam_strep"/>
    <property type="match status" value="1"/>
</dbReference>
<evidence type="ECO:0000313" key="8">
    <source>
        <dbReference type="EMBL" id="SDO59068.1"/>
    </source>
</evidence>
<keyword evidence="9" id="KW-1185">Reference proteome</keyword>
<dbReference type="Proteomes" id="UP000198741">
    <property type="component" value="Chromosome I"/>
</dbReference>